<feature type="domain" description="DHHA1" evidence="7">
    <location>
        <begin position="354"/>
        <end position="446"/>
    </location>
</feature>
<dbReference type="RefSeq" id="WP_242971441.1">
    <property type="nucleotide sequence ID" value="NZ_PTIS01000001.1"/>
</dbReference>
<dbReference type="EMBL" id="PTIS01000001">
    <property type="protein sequence ID" value="PPK49462.1"/>
    <property type="molecule type" value="Genomic_DNA"/>
</dbReference>
<evidence type="ECO:0000256" key="1">
    <source>
        <dbReference type="ARBA" id="ARBA00005915"/>
    </source>
</evidence>
<dbReference type="GO" id="GO:0006310">
    <property type="term" value="P:DNA recombination"/>
    <property type="evidence" value="ECO:0007669"/>
    <property type="project" value="InterPro"/>
</dbReference>
<dbReference type="STRING" id="37659.GCA_000703125_02835"/>
<dbReference type="Pfam" id="PF17768">
    <property type="entry name" value="RecJ_OB"/>
    <property type="match status" value="1"/>
</dbReference>
<comment type="similarity">
    <text evidence="1">Belongs to the RecJ family.</text>
</comment>
<gene>
    <name evidence="9" type="ORF">BD821_101123</name>
</gene>
<dbReference type="Pfam" id="PF02272">
    <property type="entry name" value="DHHA1"/>
    <property type="match status" value="1"/>
</dbReference>
<dbReference type="GO" id="GO:0008409">
    <property type="term" value="F:5'-3' exonuclease activity"/>
    <property type="evidence" value="ECO:0007669"/>
    <property type="project" value="InterPro"/>
</dbReference>
<feature type="domain" description="DDH" evidence="6">
    <location>
        <begin position="77"/>
        <end position="237"/>
    </location>
</feature>
<dbReference type="GO" id="GO:0003676">
    <property type="term" value="F:nucleic acid binding"/>
    <property type="evidence" value="ECO:0007669"/>
    <property type="project" value="InterPro"/>
</dbReference>
<dbReference type="Gene3D" id="3.90.1640.30">
    <property type="match status" value="1"/>
</dbReference>
<dbReference type="InterPro" id="IPR004610">
    <property type="entry name" value="RecJ"/>
</dbReference>
<reference evidence="9 10" key="1">
    <citation type="submission" date="2018-02" db="EMBL/GenBank/DDBJ databases">
        <title>Genomic Encyclopedia of Archaeal and Bacterial Type Strains, Phase II (KMG-II): from individual species to whole genera.</title>
        <authorList>
            <person name="Goeker M."/>
        </authorList>
    </citation>
    <scope>NUCLEOTIDE SEQUENCE [LARGE SCALE GENOMIC DNA]</scope>
    <source>
        <strain evidence="9 10">DSM 15099</strain>
    </source>
</reference>
<dbReference type="PANTHER" id="PTHR30255">
    <property type="entry name" value="SINGLE-STRANDED-DNA-SPECIFIC EXONUCLEASE RECJ"/>
    <property type="match status" value="1"/>
</dbReference>
<keyword evidence="3" id="KW-0540">Nuclease</keyword>
<keyword evidence="4" id="KW-0378">Hydrolase</keyword>
<dbReference type="InterPro" id="IPR001667">
    <property type="entry name" value="DDH_dom"/>
</dbReference>
<evidence type="ECO:0000256" key="4">
    <source>
        <dbReference type="ARBA" id="ARBA00022801"/>
    </source>
</evidence>
<dbReference type="InterPro" id="IPR038763">
    <property type="entry name" value="DHH_sf"/>
</dbReference>
<name>A0A2S6G0K1_9CLOT</name>
<dbReference type="AlphaFoldDB" id="A0A2S6G0K1"/>
<evidence type="ECO:0000259" key="6">
    <source>
        <dbReference type="Pfam" id="PF01368"/>
    </source>
</evidence>
<dbReference type="Pfam" id="PF01368">
    <property type="entry name" value="DHH"/>
    <property type="match status" value="1"/>
</dbReference>
<dbReference type="Proteomes" id="UP000239863">
    <property type="component" value="Unassembled WGS sequence"/>
</dbReference>
<comment type="caution">
    <text evidence="9">The sequence shown here is derived from an EMBL/GenBank/DDBJ whole genome shotgun (WGS) entry which is preliminary data.</text>
</comment>
<evidence type="ECO:0000256" key="3">
    <source>
        <dbReference type="ARBA" id="ARBA00022722"/>
    </source>
</evidence>
<dbReference type="InterPro" id="IPR051673">
    <property type="entry name" value="SSDNA_exonuclease_RecJ"/>
</dbReference>
<dbReference type="SUPFAM" id="SSF64182">
    <property type="entry name" value="DHH phosphoesterases"/>
    <property type="match status" value="1"/>
</dbReference>
<sequence length="587" mass="66688">MEKWFIKNKKANYKDLASKYGVSEFIMKLIINRDIIEDKLIKSFIKPDLKNFHNAEGMKDIKRAIDILKEKIKENKKIRIIGDYDVDGVISVYILYRALKKCNANVDYDIPDRIKDGYGININIMKKAKEDGIDTIITCDNGIAAIDTIEYGKKLGLTIIVTDHHDIPFLEKEDGEIEYISSVADAIINPKQKDCNYEFKKLCGAGVAFKLIESLFNEMKIEKIEAYKLIEFVAIATVCDVVDLIGENRIFVKNGLDMINKTSNIGLKALIKETGIEGKKISTYHLGFVIGPSINASGRLDNAKRGVRLLLSNTEEEASILAKELFLLNEERKDMTKMGVERAIEIVETTEIKNQKVFVIYIEDVHESLAGIIAGRIREKYNVPTIIITKSYEGAKGSGRSIEGYDMFLELLKCKSLFYKFGGHPMAAGLSLNINNIEKLREELNKNTNLKDEDLIPKVTVDMLLPLDYINHELIYEIERLEPFGKGNTKPLFANKNLKLIKGDILGKKQNVLRLSIKSENGKAFNGIYFGDIEKFEATIISKYKKTELENLYKGAPNNIYLDLIFYPSINEYNGYSNIQIVIESFR</sequence>
<evidence type="ECO:0000256" key="5">
    <source>
        <dbReference type="ARBA" id="ARBA00022839"/>
    </source>
</evidence>
<evidence type="ECO:0000313" key="9">
    <source>
        <dbReference type="EMBL" id="PPK49462.1"/>
    </source>
</evidence>
<dbReference type="InterPro" id="IPR041122">
    <property type="entry name" value="RecJ_OB"/>
</dbReference>
<keyword evidence="5 9" id="KW-0269">Exonuclease</keyword>
<organism evidence="9 10">
    <name type="scientific">Clostridium algidicarnis DSM 15099</name>
    <dbReference type="NCBI Taxonomy" id="1121295"/>
    <lineage>
        <taxon>Bacteria</taxon>
        <taxon>Bacillati</taxon>
        <taxon>Bacillota</taxon>
        <taxon>Clostridia</taxon>
        <taxon>Eubacteriales</taxon>
        <taxon>Clostridiaceae</taxon>
        <taxon>Clostridium</taxon>
    </lineage>
</organism>
<dbReference type="PANTHER" id="PTHR30255:SF2">
    <property type="entry name" value="SINGLE-STRANDED-DNA-SPECIFIC EXONUCLEASE RECJ"/>
    <property type="match status" value="1"/>
</dbReference>
<protein>
    <recommendedName>
        <fullName evidence="2">Single-stranded-DNA-specific exonuclease RecJ</fullName>
    </recommendedName>
</protein>
<evidence type="ECO:0000259" key="7">
    <source>
        <dbReference type="Pfam" id="PF02272"/>
    </source>
</evidence>
<evidence type="ECO:0000256" key="2">
    <source>
        <dbReference type="ARBA" id="ARBA00019841"/>
    </source>
</evidence>
<accession>A0A2S6G0K1</accession>
<dbReference type="InterPro" id="IPR003156">
    <property type="entry name" value="DHHA1_dom"/>
</dbReference>
<dbReference type="NCBIfam" id="TIGR00644">
    <property type="entry name" value="recJ"/>
    <property type="match status" value="1"/>
</dbReference>
<proteinExistence type="inferred from homology"/>
<dbReference type="GO" id="GO:0006281">
    <property type="term" value="P:DNA repair"/>
    <property type="evidence" value="ECO:0007669"/>
    <property type="project" value="InterPro"/>
</dbReference>
<dbReference type="Gene3D" id="3.10.310.30">
    <property type="match status" value="1"/>
</dbReference>
<evidence type="ECO:0000259" key="8">
    <source>
        <dbReference type="Pfam" id="PF17768"/>
    </source>
</evidence>
<feature type="domain" description="RecJ OB" evidence="8">
    <location>
        <begin position="461"/>
        <end position="584"/>
    </location>
</feature>
<evidence type="ECO:0000313" key="10">
    <source>
        <dbReference type="Proteomes" id="UP000239863"/>
    </source>
</evidence>